<dbReference type="InterPro" id="IPR056411">
    <property type="entry name" value="CysS_C"/>
</dbReference>
<evidence type="ECO:0000313" key="4">
    <source>
        <dbReference type="EMBL" id="MFI0791423.1"/>
    </source>
</evidence>
<feature type="domain" description="YqeB PH" evidence="3">
    <location>
        <begin position="8"/>
        <end position="158"/>
    </location>
</feature>
<organism evidence="4 5">
    <name type="scientific">Micromonospora rubida</name>
    <dbReference type="NCBI Taxonomy" id="2697657"/>
    <lineage>
        <taxon>Bacteria</taxon>
        <taxon>Bacillati</taxon>
        <taxon>Actinomycetota</taxon>
        <taxon>Actinomycetes</taxon>
        <taxon>Micromonosporales</taxon>
        <taxon>Micromonosporaceae</taxon>
        <taxon>Micromonospora</taxon>
    </lineage>
</organism>
<keyword evidence="1" id="KW-0472">Membrane</keyword>
<dbReference type="Pfam" id="PF23493">
    <property type="entry name" value="CysS_C"/>
    <property type="match status" value="1"/>
</dbReference>
<dbReference type="RefSeq" id="WP_396676048.1">
    <property type="nucleotide sequence ID" value="NZ_JBIRPU010000001.1"/>
</dbReference>
<proteinExistence type="predicted"/>
<feature type="transmembrane region" description="Helical" evidence="1">
    <location>
        <begin position="65"/>
        <end position="83"/>
    </location>
</feature>
<evidence type="ECO:0000259" key="3">
    <source>
        <dbReference type="Pfam" id="PF23494"/>
    </source>
</evidence>
<evidence type="ECO:0000259" key="2">
    <source>
        <dbReference type="Pfam" id="PF23493"/>
    </source>
</evidence>
<sequence length="232" mass="25080">MGAGDASTRVDGGAGELAVMWGGFPLVGAGAGWLLTAVAGPVAGLPWVPAQGWFELLAGLPEPRATAGALALGVLAGLVVAGIGTRERLRVEVDADRVRLRRDGRDREVPRRAVRVVFVDRRDLVLLGDGEEELARERGDVSAGRLAAAFRAHGWPWADADPHRDAYRRWVDGLPGLPAGADALLRARQRAVDRGRRGDAEDLRRELARVGVVVRDEEKRQYWRLTRRAAPG</sequence>
<dbReference type="InterPro" id="IPR057798">
    <property type="entry name" value="PH_YqeB"/>
</dbReference>
<keyword evidence="5" id="KW-1185">Reference proteome</keyword>
<keyword evidence="1" id="KW-0812">Transmembrane</keyword>
<feature type="domain" description="Cysteinyl-tRNA ligase anticodon binding" evidence="2">
    <location>
        <begin position="175"/>
        <end position="224"/>
    </location>
</feature>
<gene>
    <name evidence="4" type="ORF">ACH4OY_01780</name>
</gene>
<name>A0ABW7SHK1_9ACTN</name>
<evidence type="ECO:0000313" key="5">
    <source>
        <dbReference type="Proteomes" id="UP001611075"/>
    </source>
</evidence>
<reference evidence="4 5" key="1">
    <citation type="submission" date="2024-10" db="EMBL/GenBank/DDBJ databases">
        <title>The Natural Products Discovery Center: Release of the First 8490 Sequenced Strains for Exploring Actinobacteria Biosynthetic Diversity.</title>
        <authorList>
            <person name="Kalkreuter E."/>
            <person name="Kautsar S.A."/>
            <person name="Yang D."/>
            <person name="Bader C.D."/>
            <person name="Teijaro C.N."/>
            <person name="Fluegel L."/>
            <person name="Davis C.M."/>
            <person name="Simpson J.R."/>
            <person name="Lauterbach L."/>
            <person name="Steele A.D."/>
            <person name="Gui C."/>
            <person name="Meng S."/>
            <person name="Li G."/>
            <person name="Viehrig K."/>
            <person name="Ye F."/>
            <person name="Su P."/>
            <person name="Kiefer A.F."/>
            <person name="Nichols A."/>
            <person name="Cepeda A.J."/>
            <person name="Yan W."/>
            <person name="Fan B."/>
            <person name="Jiang Y."/>
            <person name="Adhikari A."/>
            <person name="Zheng C.-J."/>
            <person name="Schuster L."/>
            <person name="Cowan T.M."/>
            <person name="Smanski M.J."/>
            <person name="Chevrette M.G."/>
            <person name="De Carvalho L.P.S."/>
            <person name="Shen B."/>
        </authorList>
    </citation>
    <scope>NUCLEOTIDE SEQUENCE [LARGE SCALE GENOMIC DNA]</scope>
    <source>
        <strain evidence="4 5">NPDC021253</strain>
    </source>
</reference>
<dbReference type="Pfam" id="PF23494">
    <property type="entry name" value="bPH_10"/>
    <property type="match status" value="1"/>
</dbReference>
<keyword evidence="1" id="KW-1133">Transmembrane helix</keyword>
<evidence type="ECO:0000256" key="1">
    <source>
        <dbReference type="SAM" id="Phobius"/>
    </source>
</evidence>
<comment type="caution">
    <text evidence="4">The sequence shown here is derived from an EMBL/GenBank/DDBJ whole genome shotgun (WGS) entry which is preliminary data.</text>
</comment>
<protein>
    <recommendedName>
        <fullName evidence="6">DUF308 domain-containing protein</fullName>
    </recommendedName>
</protein>
<accession>A0ABW7SHK1</accession>
<dbReference type="Proteomes" id="UP001611075">
    <property type="component" value="Unassembled WGS sequence"/>
</dbReference>
<feature type="transmembrane region" description="Helical" evidence="1">
    <location>
        <begin position="21"/>
        <end position="45"/>
    </location>
</feature>
<dbReference type="EMBL" id="JBIRPU010000001">
    <property type="protein sequence ID" value="MFI0791423.1"/>
    <property type="molecule type" value="Genomic_DNA"/>
</dbReference>
<evidence type="ECO:0008006" key="6">
    <source>
        <dbReference type="Google" id="ProtNLM"/>
    </source>
</evidence>